<keyword evidence="3 6" id="KW-0812">Transmembrane</keyword>
<dbReference type="PANTHER" id="PTHR12668">
    <property type="entry name" value="TRANSMEMBRANE PROTEIN 14, 15"/>
    <property type="match status" value="1"/>
</dbReference>
<evidence type="ECO:0000256" key="1">
    <source>
        <dbReference type="ARBA" id="ARBA00004370"/>
    </source>
</evidence>
<evidence type="ECO:0000256" key="3">
    <source>
        <dbReference type="ARBA" id="ARBA00022692"/>
    </source>
</evidence>
<dbReference type="InterPro" id="IPR005349">
    <property type="entry name" value="TMEM14"/>
</dbReference>
<comment type="similarity">
    <text evidence="2">Belongs to the TMEM14 family.</text>
</comment>
<proteinExistence type="inferred from homology"/>
<keyword evidence="8" id="KW-1185">Reference proteome</keyword>
<protein>
    <recommendedName>
        <fullName evidence="9">Transmembrane protein 14C</fullName>
    </recommendedName>
</protein>
<evidence type="ECO:0000256" key="4">
    <source>
        <dbReference type="ARBA" id="ARBA00022989"/>
    </source>
</evidence>
<evidence type="ECO:0000256" key="2">
    <source>
        <dbReference type="ARBA" id="ARBA00007590"/>
    </source>
</evidence>
<dbReference type="Gene3D" id="1.10.10.1740">
    <property type="entry name" value="Transmembrane protein 14-like"/>
    <property type="match status" value="1"/>
</dbReference>
<evidence type="ECO:0000313" key="8">
    <source>
        <dbReference type="Proteomes" id="UP001530400"/>
    </source>
</evidence>
<feature type="transmembrane region" description="Helical" evidence="6">
    <location>
        <begin position="6"/>
        <end position="26"/>
    </location>
</feature>
<dbReference type="GO" id="GO:0016020">
    <property type="term" value="C:membrane"/>
    <property type="evidence" value="ECO:0007669"/>
    <property type="project" value="UniProtKB-SubCell"/>
</dbReference>
<keyword evidence="5 6" id="KW-0472">Membrane</keyword>
<reference evidence="7 8" key="1">
    <citation type="submission" date="2024-10" db="EMBL/GenBank/DDBJ databases">
        <title>Updated reference genomes for cyclostephanoid diatoms.</title>
        <authorList>
            <person name="Roberts W.R."/>
            <person name="Alverson A.J."/>
        </authorList>
    </citation>
    <scope>NUCLEOTIDE SEQUENCE [LARGE SCALE GENOMIC DNA]</scope>
    <source>
        <strain evidence="7 8">AJA010-31</strain>
    </source>
</reference>
<organism evidence="7 8">
    <name type="scientific">Cyclotella atomus</name>
    <dbReference type="NCBI Taxonomy" id="382360"/>
    <lineage>
        <taxon>Eukaryota</taxon>
        <taxon>Sar</taxon>
        <taxon>Stramenopiles</taxon>
        <taxon>Ochrophyta</taxon>
        <taxon>Bacillariophyta</taxon>
        <taxon>Coscinodiscophyceae</taxon>
        <taxon>Thalassiosirophycidae</taxon>
        <taxon>Stephanodiscales</taxon>
        <taxon>Stephanodiscaceae</taxon>
        <taxon>Cyclotella</taxon>
    </lineage>
</organism>
<evidence type="ECO:0008006" key="9">
    <source>
        <dbReference type="Google" id="ProtNLM"/>
    </source>
</evidence>
<evidence type="ECO:0000256" key="5">
    <source>
        <dbReference type="ARBA" id="ARBA00023136"/>
    </source>
</evidence>
<dbReference type="PANTHER" id="PTHR12668:SF53">
    <property type="entry name" value="TMEM14 PROTEIN HOMOLOG YJR085C"/>
    <property type="match status" value="1"/>
</dbReference>
<dbReference type="Proteomes" id="UP001530400">
    <property type="component" value="Unassembled WGS sequence"/>
</dbReference>
<keyword evidence="4 6" id="KW-1133">Transmembrane helix</keyword>
<evidence type="ECO:0000256" key="6">
    <source>
        <dbReference type="SAM" id="Phobius"/>
    </source>
</evidence>
<sequence length="110" mass="10908">MAPPGSAHPAFGLGALTLLGGVAGYVRKNSKASLGAGVVCGGLLIASGVMITGDSQYQGHSLAAGTSGLMAAGMGHRFVKTGKIMPAGLVSVLSVASLAYHVNKALEWKD</sequence>
<dbReference type="InterPro" id="IPR044890">
    <property type="entry name" value="TMEM14_sf"/>
</dbReference>
<dbReference type="EMBL" id="JALLPJ020000995">
    <property type="protein sequence ID" value="KAL3778250.1"/>
    <property type="molecule type" value="Genomic_DNA"/>
</dbReference>
<feature type="transmembrane region" description="Helical" evidence="6">
    <location>
        <begin position="33"/>
        <end position="51"/>
    </location>
</feature>
<evidence type="ECO:0000313" key="7">
    <source>
        <dbReference type="EMBL" id="KAL3778250.1"/>
    </source>
</evidence>
<name>A0ABD3NQ13_9STRA</name>
<comment type="subcellular location">
    <subcellularLocation>
        <location evidence="1">Membrane</location>
    </subcellularLocation>
</comment>
<comment type="caution">
    <text evidence="7">The sequence shown here is derived from an EMBL/GenBank/DDBJ whole genome shotgun (WGS) entry which is preliminary data.</text>
</comment>
<accession>A0ABD3NQ13</accession>
<dbReference type="Pfam" id="PF03647">
    <property type="entry name" value="Tmemb_14"/>
    <property type="match status" value="1"/>
</dbReference>
<dbReference type="AlphaFoldDB" id="A0ABD3NQ13"/>
<gene>
    <name evidence="7" type="ORF">ACHAWO_011127</name>
</gene>
<feature type="transmembrane region" description="Helical" evidence="6">
    <location>
        <begin position="84"/>
        <end position="102"/>
    </location>
</feature>